<evidence type="ECO:0000313" key="1">
    <source>
        <dbReference type="EMBL" id="MBD2597396.1"/>
    </source>
</evidence>
<proteinExistence type="predicted"/>
<comment type="caution">
    <text evidence="1">The sequence shown here is derived from an EMBL/GenBank/DDBJ whole genome shotgun (WGS) entry which is preliminary data.</text>
</comment>
<dbReference type="Pfam" id="PF08803">
    <property type="entry name" value="ydhR"/>
    <property type="match status" value="1"/>
</dbReference>
<name>A0ABR8G2H8_9NOSO</name>
<accession>A0ABR8G2H8</accession>
<dbReference type="SUPFAM" id="SSF54909">
    <property type="entry name" value="Dimeric alpha+beta barrel"/>
    <property type="match status" value="1"/>
</dbReference>
<sequence length="144" mass="16385">MNQKILFFMAIAISAITGWLLGNTSPWIKPQSNDQAMAQTITNSMRILQINFKYKTSTAEFKQQMLEHAPRLAAVQGLRWKIWSIDEINREANGYYLFENEIALNNYLDNVFFVGMGNNPTVGNIGVKKFEILQEPTAITRGPI</sequence>
<evidence type="ECO:0000313" key="2">
    <source>
        <dbReference type="Proteomes" id="UP000603457"/>
    </source>
</evidence>
<dbReference type="RefSeq" id="WP_190970056.1">
    <property type="nucleotide sequence ID" value="NZ_JACJTB010000042.1"/>
</dbReference>
<dbReference type="InterPro" id="IPR014910">
    <property type="entry name" value="YdhR"/>
</dbReference>
<reference evidence="1 2" key="1">
    <citation type="journal article" date="2020" name="ISME J.">
        <title>Comparative genomics reveals insights into cyanobacterial evolution and habitat adaptation.</title>
        <authorList>
            <person name="Chen M.Y."/>
            <person name="Teng W.K."/>
            <person name="Zhao L."/>
            <person name="Hu C.X."/>
            <person name="Zhou Y.K."/>
            <person name="Han B.P."/>
            <person name="Song L.R."/>
            <person name="Shu W.S."/>
        </authorList>
    </citation>
    <scope>NUCLEOTIDE SEQUENCE [LARGE SCALE GENOMIC DNA]</scope>
    <source>
        <strain evidence="1 2">FACHB-130</strain>
    </source>
</reference>
<dbReference type="PANTHER" id="PTHR39169:SF1">
    <property type="entry name" value="MONOOXYGENASE YDHR-RELATED"/>
    <property type="match status" value="1"/>
</dbReference>
<dbReference type="InterPro" id="IPR011008">
    <property type="entry name" value="Dimeric_a/b-barrel"/>
</dbReference>
<dbReference type="Proteomes" id="UP000603457">
    <property type="component" value="Unassembled WGS sequence"/>
</dbReference>
<dbReference type="PANTHER" id="PTHR39169">
    <property type="match status" value="1"/>
</dbReference>
<protein>
    <submittedName>
        <fullName evidence="1">YdhR family protein</fullName>
    </submittedName>
</protein>
<dbReference type="EMBL" id="JACJTB010000042">
    <property type="protein sequence ID" value="MBD2597396.1"/>
    <property type="molecule type" value="Genomic_DNA"/>
</dbReference>
<gene>
    <name evidence="1" type="ORF">H6G74_24185</name>
</gene>
<keyword evidence="2" id="KW-1185">Reference proteome</keyword>
<organism evidence="1 2">
    <name type="scientific">Nostoc spongiaeforme FACHB-130</name>
    <dbReference type="NCBI Taxonomy" id="1357510"/>
    <lineage>
        <taxon>Bacteria</taxon>
        <taxon>Bacillati</taxon>
        <taxon>Cyanobacteriota</taxon>
        <taxon>Cyanophyceae</taxon>
        <taxon>Nostocales</taxon>
        <taxon>Nostocaceae</taxon>
        <taxon>Nostoc</taxon>
    </lineage>
</organism>
<dbReference type="Gene3D" id="3.30.70.100">
    <property type="match status" value="1"/>
</dbReference>